<dbReference type="PROSITE" id="PS51184">
    <property type="entry name" value="JMJC"/>
    <property type="match status" value="1"/>
</dbReference>
<name>A0A2S2QSP4_9HEMI</name>
<dbReference type="EMBL" id="GGMS01011535">
    <property type="protein sequence ID" value="MBY80738.1"/>
    <property type="molecule type" value="Transcribed_RNA"/>
</dbReference>
<evidence type="ECO:0000256" key="3">
    <source>
        <dbReference type="ARBA" id="ARBA00022723"/>
    </source>
</evidence>
<dbReference type="GO" id="GO:0046872">
    <property type="term" value="F:metal ion binding"/>
    <property type="evidence" value="ECO:0007669"/>
    <property type="project" value="UniProtKB-KW"/>
</dbReference>
<evidence type="ECO:0000256" key="5">
    <source>
        <dbReference type="ARBA" id="ARBA00023004"/>
    </source>
</evidence>
<dbReference type="GO" id="GO:0008168">
    <property type="term" value="F:methyltransferase activity"/>
    <property type="evidence" value="ECO:0007669"/>
    <property type="project" value="UniProtKB-KW"/>
</dbReference>
<dbReference type="GO" id="GO:0140683">
    <property type="term" value="F:histone H3K9me/H3K9me2 demethylase activity"/>
    <property type="evidence" value="ECO:0007669"/>
    <property type="project" value="UniProtKB-EC"/>
</dbReference>
<dbReference type="EC" id="1.14.11.65" evidence="7"/>
<dbReference type="GO" id="GO:0003712">
    <property type="term" value="F:transcription coregulator activity"/>
    <property type="evidence" value="ECO:0007669"/>
    <property type="project" value="TreeGrafter"/>
</dbReference>
<sequence length="1082" mass="123763">MFLIRNDTSPAAVEEEMAVTDNARSDGYCIGGHIQRSASDVKMKFINECIQEINPAMETIVKKYDVLFNGMVQNTTLTSLENYSSNNTTIDIGSTIKCMSSVEEVLSSDNTSCIIKLKDKYKGLLPSSLKNYSTNNESINFDSTVISVNSVEKILPSDANTYCDTKFKNKFENLLPSNKTNYVIKGSDRCKILSIPNHISNEVKFKNNCVYVNHINESKIDDKFVKNNSSIETKSSLDNAFIDCMGEIHSNLSLSDNIFEKIITKNENVTIPIIHSDLHNHKRKSSLISDSCNSIIESDSSYFNTSKKIYSIDEIKDSDNLPKPRPKSRQEIAVGIPNIFADQSSEVEYFKITLERFLQQGICLSLPPTINKCIECRVYQMKTNLTKRDYDSITCRFYAFRQLKFTKNGNLAVAGYPDPNKNIQSMDMGMWLPGQYSSTPSDFNIQVSRKILEDVGGQFCKFVQDEREALKLNWSSQQHKRKIVWKKCVNGIRELCDVCKTTIFNHHWSCGKCGFVVCVDCYKSKLEDKQPKSTIKNQFNKKIWLPCSDQKDHEVDQLSITQILAGDALNFISKLMHKVCISHNILLDCKCARKMKNFIPSISTDTIADFFLSDNYRKNADKYNDNENTKLNILLKKKLCEYRRSTKVTDIYKSNDKSKSILSRKNFKEKKCCSFKYVKRKQLFAPQMSLLLENNLSSPCMWLCEGNLLFLLDPNDNNNYKLFQKQWKRGQPVMVKNVGNNLSSLLWHPEAFSRDFGNYTNDLINCTTGKIISDQPMYKFWDGFENAAERLCDSHGKTMLLKLKDWPPSADFAETLPDRFQDLMKCLPLKEYTHRTGRFNLASRLPKCFVPPDLGPKMYTAYGNAGTKHKKIGTTNLHLDISDAVNVMVHVAITKNCQELGFNWHVNKALQVIEEAGCDDLTKRRIYINGEIPGALWHIYHASDADAIRDLLIKVSVEHGLPLEQCSDPIHDQSHYLDDNLRERLFKEYGVKGYTIVQCYGDAIFIPAGAPHQVRNLHNCIKVAEDFVSPENVHHSFRMTQEFRNLTDSHTNHEDKLQIKNIVFHAVKDSISVLMHSQNKYV</sequence>
<comment type="catalytic activity">
    <reaction evidence="8">
        <text>N(6),N(6)-dimethyl-L-lysyl(9)-[histone H3] + 2 2-oxoglutarate + 2 O2 = L-lysyl(9)-[histone H3] + 2 formaldehyde + 2 succinate + 2 CO2</text>
        <dbReference type="Rhea" id="RHEA:60188"/>
        <dbReference type="Rhea" id="RHEA-COMP:15541"/>
        <dbReference type="Rhea" id="RHEA-COMP:15546"/>
        <dbReference type="ChEBI" id="CHEBI:15379"/>
        <dbReference type="ChEBI" id="CHEBI:16526"/>
        <dbReference type="ChEBI" id="CHEBI:16810"/>
        <dbReference type="ChEBI" id="CHEBI:16842"/>
        <dbReference type="ChEBI" id="CHEBI:29969"/>
        <dbReference type="ChEBI" id="CHEBI:30031"/>
        <dbReference type="ChEBI" id="CHEBI:61976"/>
        <dbReference type="EC" id="1.14.11.65"/>
    </reaction>
</comment>
<dbReference type="GO" id="GO:0031490">
    <property type="term" value="F:chromatin DNA binding"/>
    <property type="evidence" value="ECO:0007669"/>
    <property type="project" value="TreeGrafter"/>
</dbReference>
<evidence type="ECO:0000256" key="8">
    <source>
        <dbReference type="ARBA" id="ARBA00047648"/>
    </source>
</evidence>
<keyword evidence="6" id="KW-0539">Nucleus</keyword>
<comment type="cofactor">
    <cofactor evidence="1">
        <name>Fe(2+)</name>
        <dbReference type="ChEBI" id="CHEBI:29033"/>
    </cofactor>
</comment>
<dbReference type="GO" id="GO:0000118">
    <property type="term" value="C:histone deacetylase complex"/>
    <property type="evidence" value="ECO:0007669"/>
    <property type="project" value="TreeGrafter"/>
</dbReference>
<dbReference type="InterPro" id="IPR045109">
    <property type="entry name" value="LSDs-like"/>
</dbReference>
<evidence type="ECO:0000256" key="2">
    <source>
        <dbReference type="ARBA" id="ARBA00004123"/>
    </source>
</evidence>
<dbReference type="SUPFAM" id="SSF51197">
    <property type="entry name" value="Clavaminate synthase-like"/>
    <property type="match status" value="1"/>
</dbReference>
<dbReference type="Gene3D" id="2.60.120.650">
    <property type="entry name" value="Cupin"/>
    <property type="match status" value="1"/>
</dbReference>
<comment type="subcellular location">
    <subcellularLocation>
        <location evidence="2">Nucleus</location>
    </subcellularLocation>
</comment>
<dbReference type="GO" id="GO:0006357">
    <property type="term" value="P:regulation of transcription by RNA polymerase II"/>
    <property type="evidence" value="ECO:0007669"/>
    <property type="project" value="TreeGrafter"/>
</dbReference>
<keyword evidence="3" id="KW-0479">Metal-binding</keyword>
<dbReference type="SMART" id="SM00558">
    <property type="entry name" value="JmjC"/>
    <property type="match status" value="1"/>
</dbReference>
<gene>
    <name evidence="10" type="primary">Kdm3b</name>
    <name evidence="10" type="ORF">g.17384</name>
</gene>
<dbReference type="OrthoDB" id="1667110at2759"/>
<feature type="domain" description="JmjC" evidence="9">
    <location>
        <begin position="816"/>
        <end position="1044"/>
    </location>
</feature>
<evidence type="ECO:0000256" key="1">
    <source>
        <dbReference type="ARBA" id="ARBA00001954"/>
    </source>
</evidence>
<keyword evidence="10" id="KW-0808">Transferase</keyword>
<keyword evidence="4" id="KW-0560">Oxidoreductase</keyword>
<evidence type="ECO:0000313" key="10">
    <source>
        <dbReference type="EMBL" id="MBY80738.1"/>
    </source>
</evidence>
<proteinExistence type="predicted"/>
<dbReference type="Pfam" id="PF02373">
    <property type="entry name" value="JmjC"/>
    <property type="match status" value="1"/>
</dbReference>
<dbReference type="GO" id="GO:0032259">
    <property type="term" value="P:methylation"/>
    <property type="evidence" value="ECO:0007669"/>
    <property type="project" value="UniProtKB-KW"/>
</dbReference>
<dbReference type="InterPro" id="IPR003347">
    <property type="entry name" value="JmjC_dom"/>
</dbReference>
<keyword evidence="5" id="KW-0408">Iron</keyword>
<dbReference type="PANTHER" id="PTHR12549">
    <property type="entry name" value="JMJC DOMAIN-CONTAINING HISTONE DEMETHYLATION PROTEIN"/>
    <property type="match status" value="1"/>
</dbReference>
<accession>A0A2S2QSP4</accession>
<evidence type="ECO:0000259" key="9">
    <source>
        <dbReference type="PROSITE" id="PS51184"/>
    </source>
</evidence>
<keyword evidence="10" id="KW-0489">Methyltransferase</keyword>
<dbReference type="PANTHER" id="PTHR12549:SF38">
    <property type="entry name" value="JMJC DOMAIN-CONTAINING HISTONE DEMETHYLASE 2, ISOFORM A"/>
    <property type="match status" value="1"/>
</dbReference>
<reference evidence="10" key="1">
    <citation type="submission" date="2018-04" db="EMBL/GenBank/DDBJ databases">
        <title>Transcriptome assembly of Sipha flava.</title>
        <authorList>
            <person name="Scully E.D."/>
            <person name="Geib S.M."/>
            <person name="Palmer N.A."/>
            <person name="Koch K."/>
            <person name="Bradshaw J."/>
            <person name="Heng-Moss T."/>
            <person name="Sarath G."/>
        </authorList>
    </citation>
    <scope>NUCLEOTIDE SEQUENCE</scope>
</reference>
<dbReference type="FunFam" id="2.60.120.650:FF:000004">
    <property type="entry name" value="Putative lysine-specific demethylase 3B"/>
    <property type="match status" value="1"/>
</dbReference>
<dbReference type="GO" id="GO:0000785">
    <property type="term" value="C:chromatin"/>
    <property type="evidence" value="ECO:0007669"/>
    <property type="project" value="TreeGrafter"/>
</dbReference>
<evidence type="ECO:0000256" key="4">
    <source>
        <dbReference type="ARBA" id="ARBA00023002"/>
    </source>
</evidence>
<protein>
    <recommendedName>
        <fullName evidence="7">[histone H3]-dimethyl-L-lysine(9) demethylase</fullName>
        <ecNumber evidence="7">1.14.11.65</ecNumber>
    </recommendedName>
</protein>
<evidence type="ECO:0000256" key="7">
    <source>
        <dbReference type="ARBA" id="ARBA00038951"/>
    </source>
</evidence>
<organism evidence="10">
    <name type="scientific">Sipha flava</name>
    <name type="common">yellow sugarcane aphid</name>
    <dbReference type="NCBI Taxonomy" id="143950"/>
    <lineage>
        <taxon>Eukaryota</taxon>
        <taxon>Metazoa</taxon>
        <taxon>Ecdysozoa</taxon>
        <taxon>Arthropoda</taxon>
        <taxon>Hexapoda</taxon>
        <taxon>Insecta</taxon>
        <taxon>Pterygota</taxon>
        <taxon>Neoptera</taxon>
        <taxon>Paraneoptera</taxon>
        <taxon>Hemiptera</taxon>
        <taxon>Sternorrhyncha</taxon>
        <taxon>Aphidomorpha</taxon>
        <taxon>Aphidoidea</taxon>
        <taxon>Aphididae</taxon>
        <taxon>Sipha</taxon>
    </lineage>
</organism>
<evidence type="ECO:0000256" key="6">
    <source>
        <dbReference type="ARBA" id="ARBA00023242"/>
    </source>
</evidence>
<dbReference type="AlphaFoldDB" id="A0A2S2QSP4"/>